<dbReference type="PATRIC" id="fig|189381.12.peg.1743"/>
<dbReference type="OrthoDB" id="5464839at2"/>
<dbReference type="EMBL" id="LGUE01000001">
    <property type="protein sequence ID" value="KON92355.1"/>
    <property type="molecule type" value="Genomic_DNA"/>
</dbReference>
<dbReference type="AlphaFoldDB" id="A0A0M0GR03"/>
<accession>A0A0M0GR03</accession>
<name>A0A0M0GR03_9BACI</name>
<evidence type="ECO:0000313" key="2">
    <source>
        <dbReference type="EMBL" id="KON92355.1"/>
    </source>
</evidence>
<dbReference type="InterPro" id="IPR024775">
    <property type="entry name" value="DinB-like"/>
</dbReference>
<dbReference type="Pfam" id="PF12867">
    <property type="entry name" value="DinB_2"/>
    <property type="match status" value="1"/>
</dbReference>
<keyword evidence="3" id="KW-1185">Reference proteome</keyword>
<evidence type="ECO:0000259" key="1">
    <source>
        <dbReference type="Pfam" id="PF12867"/>
    </source>
</evidence>
<dbReference type="InterPro" id="IPR034660">
    <property type="entry name" value="DinB/YfiT-like"/>
</dbReference>
<organism evidence="2 3">
    <name type="scientific">Rossellomorea marisflavi</name>
    <dbReference type="NCBI Taxonomy" id="189381"/>
    <lineage>
        <taxon>Bacteria</taxon>
        <taxon>Bacillati</taxon>
        <taxon>Bacillota</taxon>
        <taxon>Bacilli</taxon>
        <taxon>Bacillales</taxon>
        <taxon>Bacillaceae</taxon>
        <taxon>Rossellomorea</taxon>
    </lineage>
</organism>
<dbReference type="STRING" id="189381.GCA_900166615_02674"/>
<evidence type="ECO:0000313" key="3">
    <source>
        <dbReference type="Proteomes" id="UP000037405"/>
    </source>
</evidence>
<protein>
    <recommendedName>
        <fullName evidence="1">DinB-like domain-containing protein</fullName>
    </recommendedName>
</protein>
<comment type="caution">
    <text evidence="2">The sequence shown here is derived from an EMBL/GenBank/DDBJ whole genome shotgun (WGS) entry which is preliminary data.</text>
</comment>
<dbReference type="SUPFAM" id="SSF109854">
    <property type="entry name" value="DinB/YfiT-like putative metalloenzymes"/>
    <property type="match status" value="1"/>
</dbReference>
<dbReference type="Proteomes" id="UP000037405">
    <property type="component" value="Unassembled WGS sequence"/>
</dbReference>
<sequence>MWRENVKTIRNELIDSFHEAREDELNEKPASGGWSIAQVVLHLAGAETRFMELALRSATETMEKGEKVDLTVFDDPGHKMIAPIDPPDEHRTFDELIESLHASRQLTERLESSYTSEELEQKTMDHHRFGIMPIEQVFELLGRHEKRHIRQTHRIKEQITRP</sequence>
<dbReference type="Gene3D" id="1.20.120.450">
    <property type="entry name" value="dinb family like domain"/>
    <property type="match status" value="1"/>
</dbReference>
<dbReference type="RefSeq" id="WP_053427524.1">
    <property type="nucleotide sequence ID" value="NZ_LGUE01000001.1"/>
</dbReference>
<reference evidence="3" key="1">
    <citation type="submission" date="2015-07" db="EMBL/GenBank/DDBJ databases">
        <title>Fjat-14235 jcm11544.</title>
        <authorList>
            <person name="Liu B."/>
            <person name="Wang J."/>
            <person name="Zhu Y."/>
            <person name="Liu G."/>
            <person name="Chen Q."/>
            <person name="Chen Z."/>
            <person name="Lan J."/>
            <person name="Che J."/>
            <person name="Ge C."/>
            <person name="Shi H."/>
            <person name="Pan Z."/>
            <person name="Liu X."/>
        </authorList>
    </citation>
    <scope>NUCLEOTIDE SEQUENCE [LARGE SCALE GENOMIC DNA]</scope>
    <source>
        <strain evidence="3">JCM 11544</strain>
    </source>
</reference>
<feature type="domain" description="DinB-like" evidence="1">
    <location>
        <begin position="10"/>
        <end position="151"/>
    </location>
</feature>
<gene>
    <name evidence="2" type="ORF">AF331_07895</name>
</gene>
<proteinExistence type="predicted"/>